<reference evidence="13" key="1">
    <citation type="submission" date="2022-02" db="EMBL/GenBank/DDBJ databases">
        <authorList>
            <person name="Henning P.M."/>
            <person name="McCubbin A.G."/>
            <person name="Shore J.S."/>
        </authorList>
    </citation>
    <scope>NUCLEOTIDE SEQUENCE</scope>
    <source>
        <strain evidence="13">F60SS</strain>
        <tissue evidence="13">Leaves</tissue>
    </source>
</reference>
<dbReference type="Proteomes" id="UP001141552">
    <property type="component" value="Unassembled WGS sequence"/>
</dbReference>
<dbReference type="SUPFAM" id="SSF57850">
    <property type="entry name" value="RING/U-box"/>
    <property type="match status" value="1"/>
</dbReference>
<keyword evidence="6 10" id="KW-0863">Zinc-finger</keyword>
<dbReference type="InterPro" id="IPR051031">
    <property type="entry name" value="RING-box_E3_Ubiquitin_Ligase"/>
</dbReference>
<evidence type="ECO:0000256" key="7">
    <source>
        <dbReference type="ARBA" id="ARBA00022786"/>
    </source>
</evidence>
<keyword evidence="14" id="KW-1185">Reference proteome</keyword>
<evidence type="ECO:0000313" key="14">
    <source>
        <dbReference type="Proteomes" id="UP001141552"/>
    </source>
</evidence>
<dbReference type="GO" id="GO:0005634">
    <property type="term" value="C:nucleus"/>
    <property type="evidence" value="ECO:0007669"/>
    <property type="project" value="UniProtKB-SubCell"/>
</dbReference>
<dbReference type="GO" id="GO:0008270">
    <property type="term" value="F:zinc ion binding"/>
    <property type="evidence" value="ECO:0007669"/>
    <property type="project" value="UniProtKB-KW"/>
</dbReference>
<keyword evidence="7" id="KW-0833">Ubl conjugation pathway</keyword>
<feature type="compositionally biased region" description="Low complexity" evidence="11">
    <location>
        <begin position="18"/>
        <end position="29"/>
    </location>
</feature>
<dbReference type="PROSITE" id="PS50089">
    <property type="entry name" value="ZF_RING_2"/>
    <property type="match status" value="1"/>
</dbReference>
<dbReference type="AlphaFoldDB" id="A0A9Q0J2K6"/>
<dbReference type="GO" id="GO:0009867">
    <property type="term" value="P:jasmonic acid mediated signaling pathway"/>
    <property type="evidence" value="ECO:0007669"/>
    <property type="project" value="UniProtKB-ARBA"/>
</dbReference>
<evidence type="ECO:0000256" key="6">
    <source>
        <dbReference type="ARBA" id="ARBA00022771"/>
    </source>
</evidence>
<dbReference type="GO" id="GO:0005737">
    <property type="term" value="C:cytoplasm"/>
    <property type="evidence" value="ECO:0007669"/>
    <property type="project" value="UniProtKB-SubCell"/>
</dbReference>
<feature type="domain" description="RING-type" evidence="12">
    <location>
        <begin position="191"/>
        <end position="236"/>
    </location>
</feature>
<dbReference type="FunFam" id="3.30.40.10:FF:000010">
    <property type="entry name" value="E3 ubiquitin-protein ligase RBX1"/>
    <property type="match status" value="1"/>
</dbReference>
<evidence type="ECO:0000256" key="10">
    <source>
        <dbReference type="PROSITE-ProRule" id="PRU00175"/>
    </source>
</evidence>
<dbReference type="OrthoDB" id="8962942at2759"/>
<organism evidence="13 14">
    <name type="scientific">Turnera subulata</name>
    <dbReference type="NCBI Taxonomy" id="218843"/>
    <lineage>
        <taxon>Eukaryota</taxon>
        <taxon>Viridiplantae</taxon>
        <taxon>Streptophyta</taxon>
        <taxon>Embryophyta</taxon>
        <taxon>Tracheophyta</taxon>
        <taxon>Spermatophyta</taxon>
        <taxon>Magnoliopsida</taxon>
        <taxon>eudicotyledons</taxon>
        <taxon>Gunneridae</taxon>
        <taxon>Pentapetalae</taxon>
        <taxon>rosids</taxon>
        <taxon>fabids</taxon>
        <taxon>Malpighiales</taxon>
        <taxon>Passifloraceae</taxon>
        <taxon>Turnera</taxon>
    </lineage>
</organism>
<keyword evidence="8" id="KW-0862">Zinc</keyword>
<evidence type="ECO:0000256" key="11">
    <source>
        <dbReference type="SAM" id="MobiDB-lite"/>
    </source>
</evidence>
<proteinExistence type="predicted"/>
<evidence type="ECO:0000256" key="3">
    <source>
        <dbReference type="ARBA" id="ARBA00004906"/>
    </source>
</evidence>
<evidence type="ECO:0000256" key="5">
    <source>
        <dbReference type="ARBA" id="ARBA00022723"/>
    </source>
</evidence>
<keyword evidence="9" id="KW-0539">Nucleus</keyword>
<name>A0A9Q0J2K6_9ROSI</name>
<evidence type="ECO:0000313" key="13">
    <source>
        <dbReference type="EMBL" id="KAJ4826048.1"/>
    </source>
</evidence>
<feature type="region of interest" description="Disordered" evidence="11">
    <location>
        <begin position="83"/>
        <end position="108"/>
    </location>
</feature>
<evidence type="ECO:0000256" key="9">
    <source>
        <dbReference type="ARBA" id="ARBA00023242"/>
    </source>
</evidence>
<keyword evidence="4" id="KW-0963">Cytoplasm</keyword>
<comment type="pathway">
    <text evidence="3">Protein modification; protein ubiquitination.</text>
</comment>
<evidence type="ECO:0000259" key="12">
    <source>
        <dbReference type="PROSITE" id="PS50089"/>
    </source>
</evidence>
<dbReference type="Gene3D" id="3.30.40.10">
    <property type="entry name" value="Zinc/RING finger domain, C3HC4 (zinc finger)"/>
    <property type="match status" value="1"/>
</dbReference>
<evidence type="ECO:0000256" key="4">
    <source>
        <dbReference type="ARBA" id="ARBA00022490"/>
    </source>
</evidence>
<comment type="subcellular location">
    <subcellularLocation>
        <location evidence="2">Cytoplasm</location>
    </subcellularLocation>
    <subcellularLocation>
        <location evidence="1">Nucleus</location>
    </subcellularLocation>
</comment>
<reference evidence="13" key="2">
    <citation type="journal article" date="2023" name="Plants (Basel)">
        <title>Annotation of the Turnera subulata (Passifloraceae) Draft Genome Reveals the S-Locus Evolved after the Divergence of Turneroideae from Passifloroideae in a Stepwise Manner.</title>
        <authorList>
            <person name="Henning P.M."/>
            <person name="Roalson E.H."/>
            <person name="Mir W."/>
            <person name="McCubbin A.G."/>
            <person name="Shore J.S."/>
        </authorList>
    </citation>
    <scope>NUCLEOTIDE SEQUENCE</scope>
    <source>
        <strain evidence="13">F60SS</strain>
    </source>
</reference>
<dbReference type="EMBL" id="JAKUCV010006754">
    <property type="protein sequence ID" value="KAJ4826048.1"/>
    <property type="molecule type" value="Genomic_DNA"/>
</dbReference>
<dbReference type="Pfam" id="PF12678">
    <property type="entry name" value="zf-rbx1"/>
    <property type="match status" value="1"/>
</dbReference>
<evidence type="ECO:0000256" key="2">
    <source>
        <dbReference type="ARBA" id="ARBA00004496"/>
    </source>
</evidence>
<evidence type="ECO:0000256" key="1">
    <source>
        <dbReference type="ARBA" id="ARBA00004123"/>
    </source>
</evidence>
<keyword evidence="5" id="KW-0479">Metal-binding</keyword>
<dbReference type="InterPro" id="IPR013083">
    <property type="entry name" value="Znf_RING/FYVE/PHD"/>
</dbReference>
<sequence>MQAAARENEVAGDETRQAASRRAAGAVSRRGWRGSEARRGCRRRKKAGRRRCFRVCNGSASSEQRGGCLAAATGGKVRWRTARPRGEEAAGGRGGLAGGRREKKRKRGGGGLCWWRWQRVVCSYCIRRKRRATMATQLESAVTGAPVTGASTNSKKSKRLDLKKWNAVCLWAWDIVVDNCAICRNHIMDLCIECQANQASATSDDCTVAWGVCNHAFHFHCISRWLKTRQVCPLDNSEWEFQKYGH</sequence>
<dbReference type="InterPro" id="IPR024766">
    <property type="entry name" value="Znf_RING_H2"/>
</dbReference>
<feature type="compositionally biased region" description="Basic and acidic residues" evidence="11">
    <location>
        <begin position="1"/>
        <end position="16"/>
    </location>
</feature>
<accession>A0A9Q0J2K6</accession>
<gene>
    <name evidence="13" type="ORF">Tsubulata_029794</name>
</gene>
<dbReference type="InterPro" id="IPR001841">
    <property type="entry name" value="Znf_RING"/>
</dbReference>
<dbReference type="CDD" id="cd16485">
    <property type="entry name" value="mRING-H2-C3H2C2D_RBX1"/>
    <property type="match status" value="1"/>
</dbReference>
<comment type="caution">
    <text evidence="13">The sequence shown here is derived from an EMBL/GenBank/DDBJ whole genome shotgun (WGS) entry which is preliminary data.</text>
</comment>
<feature type="region of interest" description="Disordered" evidence="11">
    <location>
        <begin position="1"/>
        <end position="42"/>
    </location>
</feature>
<dbReference type="PANTHER" id="PTHR11210">
    <property type="entry name" value="RING BOX"/>
    <property type="match status" value="1"/>
</dbReference>
<protein>
    <recommendedName>
        <fullName evidence="12">RING-type domain-containing protein</fullName>
    </recommendedName>
</protein>
<evidence type="ECO:0000256" key="8">
    <source>
        <dbReference type="ARBA" id="ARBA00022833"/>
    </source>
</evidence>